<protein>
    <recommendedName>
        <fullName evidence="4">PA2779 family protein</fullName>
    </recommendedName>
</protein>
<dbReference type="NCBIfam" id="NF033919">
    <property type="entry name" value="PA2779_fam"/>
    <property type="match status" value="1"/>
</dbReference>
<evidence type="ECO:0000313" key="2">
    <source>
        <dbReference type="EMBL" id="SER33078.1"/>
    </source>
</evidence>
<dbReference type="InterPro" id="IPR046735">
    <property type="entry name" value="PA2779-like"/>
</dbReference>
<proteinExistence type="predicted"/>
<gene>
    <name evidence="2" type="ORF">SAMN05216600_12311</name>
</gene>
<evidence type="ECO:0008006" key="4">
    <source>
        <dbReference type="Google" id="ProtNLM"/>
    </source>
</evidence>
<name>A0ABY1BPU4_9PSED</name>
<organism evidence="2 3">
    <name type="scientific">Pseudomonas cuatrocienegasensis</name>
    <dbReference type="NCBI Taxonomy" id="543360"/>
    <lineage>
        <taxon>Bacteria</taxon>
        <taxon>Pseudomonadati</taxon>
        <taxon>Pseudomonadota</taxon>
        <taxon>Gammaproteobacteria</taxon>
        <taxon>Pseudomonadales</taxon>
        <taxon>Pseudomonadaceae</taxon>
        <taxon>Pseudomonas</taxon>
    </lineage>
</organism>
<comment type="caution">
    <text evidence="2">The sequence shown here is derived from an EMBL/GenBank/DDBJ whole genome shotgun (WGS) entry which is preliminary data.</text>
</comment>
<dbReference type="Pfam" id="PF20332">
    <property type="entry name" value="DUF6627"/>
    <property type="match status" value="1"/>
</dbReference>
<sequence length="171" mass="18656">MTRVATLEGVTALAYGYVFVEPGALCSGLGEVNQENLTMQKQSMFRRLAAMLAVFHVLMVVQVPMANAAMVGTAEVINAQQEQVDRQQLLSMLDDQGVQDKLQAMGVERDQIETRINSLTNAELAQFNQQLSEAPAGAGVLGVIVLFLVIFIITDMLCATNVFSFVKCINR</sequence>
<evidence type="ECO:0000313" key="3">
    <source>
        <dbReference type="Proteomes" id="UP000198512"/>
    </source>
</evidence>
<feature type="transmembrane region" description="Helical" evidence="1">
    <location>
        <begin position="140"/>
        <end position="166"/>
    </location>
</feature>
<reference evidence="2 3" key="1">
    <citation type="submission" date="2016-10" db="EMBL/GenBank/DDBJ databases">
        <authorList>
            <person name="Varghese N."/>
            <person name="Submissions S."/>
        </authorList>
    </citation>
    <scope>NUCLEOTIDE SEQUENCE [LARGE SCALE GENOMIC DNA]</scope>
    <source>
        <strain evidence="2 3">CIP 109853</strain>
    </source>
</reference>
<evidence type="ECO:0000256" key="1">
    <source>
        <dbReference type="SAM" id="Phobius"/>
    </source>
</evidence>
<accession>A0ABY1BPU4</accession>
<keyword evidence="1" id="KW-1133">Transmembrane helix</keyword>
<feature type="transmembrane region" description="Helical" evidence="1">
    <location>
        <begin position="48"/>
        <end position="66"/>
    </location>
</feature>
<keyword evidence="3" id="KW-1185">Reference proteome</keyword>
<dbReference type="Proteomes" id="UP000198512">
    <property type="component" value="Unassembled WGS sequence"/>
</dbReference>
<keyword evidence="1" id="KW-0472">Membrane</keyword>
<dbReference type="EMBL" id="FOFP01000023">
    <property type="protein sequence ID" value="SER33078.1"/>
    <property type="molecule type" value="Genomic_DNA"/>
</dbReference>
<keyword evidence="1" id="KW-0812">Transmembrane</keyword>